<accession>A0A6A6AYD2</accession>
<proteinExistence type="predicted"/>
<dbReference type="RefSeq" id="XP_033391712.1">
    <property type="nucleotide sequence ID" value="XM_033541437.1"/>
</dbReference>
<reference evidence="1" key="1">
    <citation type="journal article" date="2020" name="Stud. Mycol.">
        <title>101 Dothideomycetes genomes: a test case for predicting lifestyles and emergence of pathogens.</title>
        <authorList>
            <person name="Haridas S."/>
            <person name="Albert R."/>
            <person name="Binder M."/>
            <person name="Bloem J."/>
            <person name="Labutti K."/>
            <person name="Salamov A."/>
            <person name="Andreopoulos B."/>
            <person name="Baker S."/>
            <person name="Barry K."/>
            <person name="Bills G."/>
            <person name="Bluhm B."/>
            <person name="Cannon C."/>
            <person name="Castanera R."/>
            <person name="Culley D."/>
            <person name="Daum C."/>
            <person name="Ezra D."/>
            <person name="Gonzalez J."/>
            <person name="Henrissat B."/>
            <person name="Kuo A."/>
            <person name="Liang C."/>
            <person name="Lipzen A."/>
            <person name="Lutzoni F."/>
            <person name="Magnuson J."/>
            <person name="Mondo S."/>
            <person name="Nolan M."/>
            <person name="Ohm R."/>
            <person name="Pangilinan J."/>
            <person name="Park H.-J."/>
            <person name="Ramirez L."/>
            <person name="Alfaro M."/>
            <person name="Sun H."/>
            <person name="Tritt A."/>
            <person name="Yoshinaga Y."/>
            <person name="Zwiers L.-H."/>
            <person name="Turgeon B."/>
            <person name="Goodwin S."/>
            <person name="Spatafora J."/>
            <person name="Crous P."/>
            <person name="Grigoriev I."/>
        </authorList>
    </citation>
    <scope>NUCLEOTIDE SEQUENCE</scope>
    <source>
        <strain evidence="1">CBS 121167</strain>
    </source>
</reference>
<dbReference type="Proteomes" id="UP000799438">
    <property type="component" value="Unassembled WGS sequence"/>
</dbReference>
<gene>
    <name evidence="1" type="ORF">K452DRAFT_292757</name>
</gene>
<protein>
    <submittedName>
        <fullName evidence="1">Uncharacterized protein</fullName>
    </submittedName>
</protein>
<feature type="non-terminal residue" evidence="1">
    <location>
        <position position="56"/>
    </location>
</feature>
<keyword evidence="2" id="KW-1185">Reference proteome</keyword>
<sequence>MDPKQSQRPRGPIKWPGSRRFAVVTPFRQLVETIWGPIRRIEHQIALKAQCLSLSR</sequence>
<name>A0A6A6AYD2_9PEZI</name>
<dbReference type="EMBL" id="ML995539">
    <property type="protein sequence ID" value="KAF2135994.1"/>
    <property type="molecule type" value="Genomic_DNA"/>
</dbReference>
<dbReference type="GeneID" id="54298933"/>
<evidence type="ECO:0000313" key="1">
    <source>
        <dbReference type="EMBL" id="KAF2135994.1"/>
    </source>
</evidence>
<dbReference type="AlphaFoldDB" id="A0A6A6AYD2"/>
<evidence type="ECO:0000313" key="2">
    <source>
        <dbReference type="Proteomes" id="UP000799438"/>
    </source>
</evidence>
<organism evidence="1 2">
    <name type="scientific">Aplosporella prunicola CBS 121167</name>
    <dbReference type="NCBI Taxonomy" id="1176127"/>
    <lineage>
        <taxon>Eukaryota</taxon>
        <taxon>Fungi</taxon>
        <taxon>Dikarya</taxon>
        <taxon>Ascomycota</taxon>
        <taxon>Pezizomycotina</taxon>
        <taxon>Dothideomycetes</taxon>
        <taxon>Dothideomycetes incertae sedis</taxon>
        <taxon>Botryosphaeriales</taxon>
        <taxon>Aplosporellaceae</taxon>
        <taxon>Aplosporella</taxon>
    </lineage>
</organism>